<evidence type="ECO:0000256" key="3">
    <source>
        <dbReference type="ARBA" id="ARBA00022989"/>
    </source>
</evidence>
<dbReference type="PANTHER" id="PTHR37306:SF1">
    <property type="entry name" value="COLICIN V PRODUCTION PROTEIN"/>
    <property type="match status" value="1"/>
</dbReference>
<gene>
    <name evidence="6" type="primary">cvpA</name>
    <name evidence="6" type="ORF">GCM10007380_02250</name>
</gene>
<dbReference type="OrthoDB" id="1809613at2"/>
<feature type="transmembrane region" description="Helical" evidence="5">
    <location>
        <begin position="69"/>
        <end position="90"/>
    </location>
</feature>
<evidence type="ECO:0000256" key="1">
    <source>
        <dbReference type="ARBA" id="ARBA00004141"/>
    </source>
</evidence>
<dbReference type="EMBL" id="BMHB01000001">
    <property type="protein sequence ID" value="GGI10329.1"/>
    <property type="molecule type" value="Genomic_DNA"/>
</dbReference>
<reference evidence="7" key="1">
    <citation type="journal article" date="2019" name="Int. J. Syst. Evol. Microbiol.">
        <title>The Global Catalogue of Microorganisms (GCM) 10K type strain sequencing project: providing services to taxonomists for standard genome sequencing and annotation.</title>
        <authorList>
            <consortium name="The Broad Institute Genomics Platform"/>
            <consortium name="The Broad Institute Genome Sequencing Center for Infectious Disease"/>
            <person name="Wu L."/>
            <person name="Ma J."/>
        </authorList>
    </citation>
    <scope>NUCLEOTIDE SEQUENCE [LARGE SCALE GENOMIC DNA]</scope>
    <source>
        <strain evidence="7">CGMCC 1.14993</strain>
    </source>
</reference>
<keyword evidence="7" id="KW-1185">Reference proteome</keyword>
<dbReference type="Proteomes" id="UP000626244">
    <property type="component" value="Unassembled WGS sequence"/>
</dbReference>
<accession>A0A8J3AI89</accession>
<evidence type="ECO:0000256" key="4">
    <source>
        <dbReference type="ARBA" id="ARBA00023136"/>
    </source>
</evidence>
<feature type="transmembrane region" description="Helical" evidence="5">
    <location>
        <begin position="29"/>
        <end position="48"/>
    </location>
</feature>
<dbReference type="GO" id="GO:0016020">
    <property type="term" value="C:membrane"/>
    <property type="evidence" value="ECO:0007669"/>
    <property type="project" value="UniProtKB-SubCell"/>
</dbReference>
<sequence>MIDIILIVLLILGLFTGWRRGFISSLIRLLGFLLSLYIAYHYYEQTAITLKKLFPINITSNQIVNFEQFIYEIVAFALLFIGTRLVISFLGSLLNGVFQLPLLKQVNSLLGGILGLIEVYLFSVLALFIALIVPIEALHTLLHNSKIAYFIVQNTPFVSTQLMELWNGMSNTMIY</sequence>
<dbReference type="PANTHER" id="PTHR37306">
    <property type="entry name" value="COLICIN V PRODUCTION PROTEIN"/>
    <property type="match status" value="1"/>
</dbReference>
<evidence type="ECO:0000313" key="7">
    <source>
        <dbReference type="Proteomes" id="UP000626244"/>
    </source>
</evidence>
<name>A0A8J3AI89_9BACI</name>
<keyword evidence="4 5" id="KW-0472">Membrane</keyword>
<dbReference type="RefSeq" id="WP_088003538.1">
    <property type="nucleotide sequence ID" value="NZ_BMHB01000001.1"/>
</dbReference>
<keyword evidence="3 5" id="KW-1133">Transmembrane helix</keyword>
<proteinExistence type="predicted"/>
<dbReference type="InterPro" id="IPR003825">
    <property type="entry name" value="Colicin-V_CvpA"/>
</dbReference>
<feature type="transmembrane region" description="Helical" evidence="5">
    <location>
        <begin position="110"/>
        <end position="133"/>
    </location>
</feature>
<evidence type="ECO:0000256" key="2">
    <source>
        <dbReference type="ARBA" id="ARBA00022692"/>
    </source>
</evidence>
<dbReference type="Pfam" id="PF02674">
    <property type="entry name" value="Colicin_V"/>
    <property type="match status" value="1"/>
</dbReference>
<dbReference type="AlphaFoldDB" id="A0A8J3AI89"/>
<protein>
    <submittedName>
        <fullName evidence="6">Membrane protein</fullName>
    </submittedName>
</protein>
<comment type="subcellular location">
    <subcellularLocation>
        <location evidence="1">Membrane</location>
        <topology evidence="1">Multi-pass membrane protein</topology>
    </subcellularLocation>
</comment>
<organism evidence="6 7">
    <name type="scientific">Gottfriedia solisilvae</name>
    <dbReference type="NCBI Taxonomy" id="1516104"/>
    <lineage>
        <taxon>Bacteria</taxon>
        <taxon>Bacillati</taxon>
        <taxon>Bacillota</taxon>
        <taxon>Bacilli</taxon>
        <taxon>Bacillales</taxon>
        <taxon>Bacillaceae</taxon>
        <taxon>Gottfriedia</taxon>
    </lineage>
</organism>
<keyword evidence="2 5" id="KW-0812">Transmembrane</keyword>
<evidence type="ECO:0000256" key="5">
    <source>
        <dbReference type="SAM" id="Phobius"/>
    </source>
</evidence>
<evidence type="ECO:0000313" key="6">
    <source>
        <dbReference type="EMBL" id="GGI10329.1"/>
    </source>
</evidence>
<dbReference type="GO" id="GO:0009403">
    <property type="term" value="P:toxin biosynthetic process"/>
    <property type="evidence" value="ECO:0007669"/>
    <property type="project" value="InterPro"/>
</dbReference>
<comment type="caution">
    <text evidence="6">The sequence shown here is derived from an EMBL/GenBank/DDBJ whole genome shotgun (WGS) entry which is preliminary data.</text>
</comment>